<reference evidence="2 3" key="1">
    <citation type="submission" date="2017-12" db="EMBL/GenBank/DDBJ databases">
        <title>The genome sequence of Caulobacter flavus CGMCC1 15093.</title>
        <authorList>
            <person name="Gao J."/>
            <person name="Mao X."/>
            <person name="Sun J."/>
        </authorList>
    </citation>
    <scope>NUCLEOTIDE SEQUENCE [LARGE SCALE GENOMIC DNA]</scope>
    <source>
        <strain evidence="2 3">CGMCC1 15093</strain>
    </source>
</reference>
<keyword evidence="4" id="KW-1185">Reference proteome</keyword>
<evidence type="ECO:0000313" key="1">
    <source>
        <dbReference type="EMBL" id="AYV48602.1"/>
    </source>
</evidence>
<evidence type="ECO:0000313" key="4">
    <source>
        <dbReference type="Proteomes" id="UP000281192"/>
    </source>
</evidence>
<dbReference type="Proteomes" id="UP000234483">
    <property type="component" value="Unassembled WGS sequence"/>
</dbReference>
<accession>A0A2N5CNZ9</accession>
<evidence type="ECO:0000313" key="2">
    <source>
        <dbReference type="EMBL" id="PLR08682.1"/>
    </source>
</evidence>
<dbReference type="EMBL" id="PJRQ01000041">
    <property type="protein sequence ID" value="PLR08682.1"/>
    <property type="molecule type" value="Genomic_DNA"/>
</dbReference>
<dbReference type="EMBL" id="CP026100">
    <property type="protein sequence ID" value="AYV48602.1"/>
    <property type="molecule type" value="Genomic_DNA"/>
</dbReference>
<dbReference type="AlphaFoldDB" id="A0A2N5CNZ9"/>
<evidence type="ECO:0000313" key="3">
    <source>
        <dbReference type="Proteomes" id="UP000234483"/>
    </source>
</evidence>
<proteinExistence type="predicted"/>
<sequence length="60" mass="6352">MVIIEAAGAAPAPAEGDLFLLATLLCLDGAFEVVSVTVHEGGWRASCPARERDKRVFLNP</sequence>
<name>A0A2N5CNZ9_9CAUL</name>
<protein>
    <submittedName>
        <fullName evidence="2">Uncharacterized protein</fullName>
    </submittedName>
</protein>
<organism evidence="2 3">
    <name type="scientific">Caulobacter flavus</name>
    <dbReference type="NCBI Taxonomy" id="1679497"/>
    <lineage>
        <taxon>Bacteria</taxon>
        <taxon>Pseudomonadati</taxon>
        <taxon>Pseudomonadota</taxon>
        <taxon>Alphaproteobacteria</taxon>
        <taxon>Caulobacterales</taxon>
        <taxon>Caulobacteraceae</taxon>
        <taxon>Caulobacter</taxon>
    </lineage>
</organism>
<gene>
    <name evidence="1" type="ORF">C1707_21360</name>
    <name evidence="2" type="ORF">CFHF_19705</name>
</gene>
<reference evidence="1 4" key="2">
    <citation type="submission" date="2018-01" db="EMBL/GenBank/DDBJ databases">
        <title>Complete genome sequence of Caulobacter flavus RHGG3.</title>
        <authorList>
            <person name="Yang E."/>
        </authorList>
    </citation>
    <scope>NUCLEOTIDE SEQUENCE [LARGE SCALE GENOMIC DNA]</scope>
    <source>
        <strain evidence="1 4">RHGG3</strain>
    </source>
</reference>
<dbReference type="KEGG" id="cfh:C1707_21360"/>
<dbReference type="Proteomes" id="UP000281192">
    <property type="component" value="Chromosome"/>
</dbReference>